<dbReference type="AlphaFoldDB" id="A0A383VNC3"/>
<keyword evidence="3" id="KW-0833">Ubl conjugation pathway</keyword>
<evidence type="ECO:0000256" key="4">
    <source>
        <dbReference type="ARBA" id="ARBA00022833"/>
    </source>
</evidence>
<dbReference type="GO" id="GO:0008270">
    <property type="term" value="F:zinc ion binding"/>
    <property type="evidence" value="ECO:0007669"/>
    <property type="project" value="UniProtKB-KW"/>
</dbReference>
<keyword evidence="1" id="KW-0479">Metal-binding</keyword>
<reference evidence="6 7" key="1">
    <citation type="submission" date="2016-10" db="EMBL/GenBank/DDBJ databases">
        <authorList>
            <person name="Cai Z."/>
        </authorList>
    </citation>
    <scope>NUCLEOTIDE SEQUENCE [LARGE SCALE GENOMIC DNA]</scope>
</reference>
<keyword evidence="7" id="KW-1185">Reference proteome</keyword>
<keyword evidence="4" id="KW-0862">Zinc</keyword>
<dbReference type="Proteomes" id="UP000256970">
    <property type="component" value="Unassembled WGS sequence"/>
</dbReference>
<evidence type="ECO:0000256" key="1">
    <source>
        <dbReference type="ARBA" id="ARBA00022723"/>
    </source>
</evidence>
<dbReference type="GO" id="GO:0005634">
    <property type="term" value="C:nucleus"/>
    <property type="evidence" value="ECO:0007669"/>
    <property type="project" value="TreeGrafter"/>
</dbReference>
<evidence type="ECO:0000313" key="6">
    <source>
        <dbReference type="EMBL" id="SZX67028.1"/>
    </source>
</evidence>
<dbReference type="GO" id="GO:0061630">
    <property type="term" value="F:ubiquitin protein ligase activity"/>
    <property type="evidence" value="ECO:0007669"/>
    <property type="project" value="TreeGrafter"/>
</dbReference>
<dbReference type="PANTHER" id="PTHR45943">
    <property type="entry name" value="E3 UBIQUITIN-PROTEIN LIGASE MYCBP2"/>
    <property type="match status" value="1"/>
</dbReference>
<evidence type="ECO:0000256" key="3">
    <source>
        <dbReference type="ARBA" id="ARBA00022786"/>
    </source>
</evidence>
<sequence>MEYFCCDCCNDMRPLDALLDLDCHCCICTNCCDERLRPCMKPVQPTPSTAAAEHAVGDIVRYRQRDGKLCLAKVVQVDRSIQPWGYGIELQGNPDIRFTEGNRLLPQQLNSECLQEGFPVVRCPKCSRQLDRQQLARILPDALQQLDEALTNAWLDAKGIIRCPTAGCEALIEKVPAAAAASSSSSRCTCGSNNGPNSSGGTTCSSCQAQHKAANRYRCSACSNSFCSGCRTVPYHEGLSCREAAAPCCPFCDVRVPDAAVVITGDMSVRRLRDAASSLGADCSWCLERGELVSVYKRAAQVCSSGSCRSRLSELCTRQLPCGHFCCGVRGTSPCLPCLVEGCSSQASLAGDGNCCFCFEPLPSAAAIALQCQAGHCVHLSCARKRLQVGCPGPALTFDFLFCPMCGSGKEGRCGNIQVMTAQPHLQHSQLQAALDKPLRIRQHVVQLAKQRLKLEGAAKRDRELQPGGKFDGRPVDWALSKYVFFECSKCHLPYFGGARECGAAGDAPAAYDAQELVCGSCSAHAAGNNCPSHGTEFVAWKCKYCCSVASWLCWGSTHMCSRCHDYPSQRHGNRCPGMGRCELTVPHPPPGESACLGCEACRHKDG</sequence>
<keyword evidence="2" id="KW-0863">Zinc-finger</keyword>
<dbReference type="STRING" id="3088.A0A383VNC3"/>
<gene>
    <name evidence="6" type="ORF">BQ4739_LOCUS7454</name>
</gene>
<feature type="domain" description="IBR" evidence="5">
    <location>
        <begin position="144"/>
        <end position="241"/>
    </location>
</feature>
<evidence type="ECO:0000256" key="2">
    <source>
        <dbReference type="ARBA" id="ARBA00022771"/>
    </source>
</evidence>
<protein>
    <recommendedName>
        <fullName evidence="5">IBR domain-containing protein</fullName>
    </recommendedName>
</protein>
<dbReference type="EMBL" id="FNXT01000767">
    <property type="protein sequence ID" value="SZX67028.1"/>
    <property type="molecule type" value="Genomic_DNA"/>
</dbReference>
<evidence type="ECO:0000313" key="7">
    <source>
        <dbReference type="Proteomes" id="UP000256970"/>
    </source>
</evidence>
<dbReference type="GO" id="GO:0005886">
    <property type="term" value="C:plasma membrane"/>
    <property type="evidence" value="ECO:0007669"/>
    <property type="project" value="TreeGrafter"/>
</dbReference>
<organism evidence="6 7">
    <name type="scientific">Tetradesmus obliquus</name>
    <name type="common">Green alga</name>
    <name type="synonym">Acutodesmus obliquus</name>
    <dbReference type="NCBI Taxonomy" id="3088"/>
    <lineage>
        <taxon>Eukaryota</taxon>
        <taxon>Viridiplantae</taxon>
        <taxon>Chlorophyta</taxon>
        <taxon>core chlorophytes</taxon>
        <taxon>Chlorophyceae</taxon>
        <taxon>CS clade</taxon>
        <taxon>Sphaeropleales</taxon>
        <taxon>Scenedesmaceae</taxon>
        <taxon>Tetradesmus</taxon>
    </lineage>
</organism>
<dbReference type="InterPro" id="IPR002867">
    <property type="entry name" value="IBR_dom"/>
</dbReference>
<accession>A0A383VNC3</accession>
<evidence type="ECO:0000259" key="5">
    <source>
        <dbReference type="SMART" id="SM00647"/>
    </source>
</evidence>
<dbReference type="SMART" id="SM00647">
    <property type="entry name" value="IBR"/>
    <property type="match status" value="1"/>
</dbReference>
<dbReference type="PANTHER" id="PTHR45943:SF2">
    <property type="entry name" value="RING-TYPE DOMAIN-CONTAINING PROTEIN"/>
    <property type="match status" value="1"/>
</dbReference>
<name>A0A383VNC3_TETOB</name>
<proteinExistence type="predicted"/>